<dbReference type="SUPFAM" id="SSF53448">
    <property type="entry name" value="Nucleotide-diphospho-sugar transferases"/>
    <property type="match status" value="1"/>
</dbReference>
<accession>A0AA43Q5V7</accession>
<dbReference type="CDD" id="cd00761">
    <property type="entry name" value="Glyco_tranf_GTA_type"/>
    <property type="match status" value="1"/>
</dbReference>
<keyword evidence="2" id="KW-0808">Transferase</keyword>
<dbReference type="PANTHER" id="PTHR22916">
    <property type="entry name" value="GLYCOSYLTRANSFERASE"/>
    <property type="match status" value="1"/>
</dbReference>
<dbReference type="EC" id="2.4.-.-" evidence="2"/>
<dbReference type="GO" id="GO:0016758">
    <property type="term" value="F:hexosyltransferase activity"/>
    <property type="evidence" value="ECO:0007669"/>
    <property type="project" value="UniProtKB-ARBA"/>
</dbReference>
<name>A0AA43Q5V7_9GAMM</name>
<sequence>MKISVVIPTFNSASFIKNTMDSVLAQSYSAYEILVLDDGSTDDTVLILRSYGSLITVATQKNQGVAHARNTLAKLAQGDLVAFLDHDDLWHPSYLAIQAKAFSLHKNAAAVFTKHITFKNDTELANWRESAPSLTIEVIPSDQFIRRYNRSTGTFYSMSFCVVPKMILTSLGEEPFPLTAAGVDDFFLCNQFPLYGPVVLTHGELVAYRLSPNAQSLDQMKNFGLILCHYEHLERVFRAQNRVDLLRLVDCEYASKQRSYGKILFCLSRKTEARKHFLDSLLRSWSPVSMAKSLALLVLSFLPPPFTLRGQPRYRG</sequence>
<dbReference type="Proteomes" id="UP001160519">
    <property type="component" value="Unassembled WGS sequence"/>
</dbReference>
<dbReference type="Gene3D" id="3.90.550.10">
    <property type="entry name" value="Spore Coat Polysaccharide Biosynthesis Protein SpsA, Chain A"/>
    <property type="match status" value="1"/>
</dbReference>
<dbReference type="EMBL" id="JAQSDF010000065">
    <property type="protein sequence ID" value="MDI1232190.1"/>
    <property type="molecule type" value="Genomic_DNA"/>
</dbReference>
<evidence type="ECO:0000313" key="3">
    <source>
        <dbReference type="Proteomes" id="UP001160519"/>
    </source>
</evidence>
<evidence type="ECO:0000259" key="1">
    <source>
        <dbReference type="Pfam" id="PF00535"/>
    </source>
</evidence>
<organism evidence="2 3">
    <name type="scientific">Candidatus Methylobacter titanis</name>
    <dbReference type="NCBI Taxonomy" id="3053457"/>
    <lineage>
        <taxon>Bacteria</taxon>
        <taxon>Pseudomonadati</taxon>
        <taxon>Pseudomonadota</taxon>
        <taxon>Gammaproteobacteria</taxon>
        <taxon>Methylococcales</taxon>
        <taxon>Methylococcaceae</taxon>
        <taxon>Methylobacter</taxon>
    </lineage>
</organism>
<dbReference type="PANTHER" id="PTHR22916:SF3">
    <property type="entry name" value="UDP-GLCNAC:BETAGAL BETA-1,3-N-ACETYLGLUCOSAMINYLTRANSFERASE-LIKE PROTEIN 1"/>
    <property type="match status" value="1"/>
</dbReference>
<reference evidence="2" key="1">
    <citation type="submission" date="2023-01" db="EMBL/GenBank/DDBJ databases">
        <title>Biogeochemical cycle of methane in antarctic sediments.</title>
        <authorList>
            <person name="Roldan D.M."/>
            <person name="Menes R.J."/>
        </authorList>
    </citation>
    <scope>NUCLEOTIDE SEQUENCE [LARGE SCALE GENOMIC DNA]</scope>
    <source>
        <strain evidence="2">K-2018 MAG008</strain>
    </source>
</reference>
<protein>
    <submittedName>
        <fullName evidence="2">Glycosyltransferase</fullName>
        <ecNumber evidence="2">2.4.-.-</ecNumber>
    </submittedName>
</protein>
<gene>
    <name evidence="2" type="ORF">PSU93_13675</name>
</gene>
<proteinExistence type="predicted"/>
<dbReference type="InterPro" id="IPR029044">
    <property type="entry name" value="Nucleotide-diphossugar_trans"/>
</dbReference>
<evidence type="ECO:0000313" key="2">
    <source>
        <dbReference type="EMBL" id="MDI1232190.1"/>
    </source>
</evidence>
<dbReference type="InterPro" id="IPR001173">
    <property type="entry name" value="Glyco_trans_2-like"/>
</dbReference>
<feature type="domain" description="Glycosyltransferase 2-like" evidence="1">
    <location>
        <begin position="4"/>
        <end position="136"/>
    </location>
</feature>
<dbReference type="AlphaFoldDB" id="A0AA43Q5V7"/>
<comment type="caution">
    <text evidence="2">The sequence shown here is derived from an EMBL/GenBank/DDBJ whole genome shotgun (WGS) entry which is preliminary data.</text>
</comment>
<dbReference type="Pfam" id="PF00535">
    <property type="entry name" value="Glycos_transf_2"/>
    <property type="match status" value="1"/>
</dbReference>
<keyword evidence="2" id="KW-0328">Glycosyltransferase</keyword>
<keyword evidence="3" id="KW-1185">Reference proteome</keyword>